<name>A0ACC0IRL3_9ERIC</name>
<organism evidence="1 2">
    <name type="scientific">Camellia lanceoleosa</name>
    <dbReference type="NCBI Taxonomy" id="1840588"/>
    <lineage>
        <taxon>Eukaryota</taxon>
        <taxon>Viridiplantae</taxon>
        <taxon>Streptophyta</taxon>
        <taxon>Embryophyta</taxon>
        <taxon>Tracheophyta</taxon>
        <taxon>Spermatophyta</taxon>
        <taxon>Magnoliopsida</taxon>
        <taxon>eudicotyledons</taxon>
        <taxon>Gunneridae</taxon>
        <taxon>Pentapetalae</taxon>
        <taxon>asterids</taxon>
        <taxon>Ericales</taxon>
        <taxon>Theaceae</taxon>
        <taxon>Camellia</taxon>
    </lineage>
</organism>
<dbReference type="EMBL" id="CM045760">
    <property type="protein sequence ID" value="KAI8027555.1"/>
    <property type="molecule type" value="Genomic_DNA"/>
</dbReference>
<proteinExistence type="predicted"/>
<protein>
    <submittedName>
        <fullName evidence="1">Uncharacterized protein</fullName>
    </submittedName>
</protein>
<reference evidence="1 2" key="1">
    <citation type="journal article" date="2022" name="Plant J.">
        <title>Chromosome-level genome of Camellia lanceoleosa provides a valuable resource for understanding genome evolution and self-incompatibility.</title>
        <authorList>
            <person name="Gong W."/>
            <person name="Xiao S."/>
            <person name="Wang L."/>
            <person name="Liao Z."/>
            <person name="Chang Y."/>
            <person name="Mo W."/>
            <person name="Hu G."/>
            <person name="Li W."/>
            <person name="Zhao G."/>
            <person name="Zhu H."/>
            <person name="Hu X."/>
            <person name="Ji K."/>
            <person name="Xiang X."/>
            <person name="Song Q."/>
            <person name="Yuan D."/>
            <person name="Jin S."/>
            <person name="Zhang L."/>
        </authorList>
    </citation>
    <scope>NUCLEOTIDE SEQUENCE [LARGE SCALE GENOMIC DNA]</scope>
    <source>
        <strain evidence="1">SQ_2022a</strain>
    </source>
</reference>
<sequence length="162" mass="18353">MADTIDKIVQRLVLTAEEKEMVSVEESLTQPILTKLRLCLIGKLLSQRPNNIDVMKTNLISVWKPSKGVMFKSLGDNLFLFQFNHITDKKRVLINGPWNFDKHLVLLCDFDGSLQPSEISFSTATFWVRVFNIPLVSMTKDSLIGTKLGTFMDIEYGEDGIA</sequence>
<evidence type="ECO:0000313" key="2">
    <source>
        <dbReference type="Proteomes" id="UP001060215"/>
    </source>
</evidence>
<keyword evidence="2" id="KW-1185">Reference proteome</keyword>
<dbReference type="Proteomes" id="UP001060215">
    <property type="component" value="Chromosome 3"/>
</dbReference>
<gene>
    <name evidence="1" type="ORF">LOK49_LG02G02514</name>
</gene>
<comment type="caution">
    <text evidence="1">The sequence shown here is derived from an EMBL/GenBank/DDBJ whole genome shotgun (WGS) entry which is preliminary data.</text>
</comment>
<evidence type="ECO:0000313" key="1">
    <source>
        <dbReference type="EMBL" id="KAI8027555.1"/>
    </source>
</evidence>
<accession>A0ACC0IRL3</accession>